<keyword evidence="3" id="KW-1185">Reference proteome</keyword>
<accession>A0A0H2R8Y8</accession>
<proteinExistence type="predicted"/>
<dbReference type="AlphaFoldDB" id="A0A0H2R8Y8"/>
<feature type="region of interest" description="Disordered" evidence="1">
    <location>
        <begin position="102"/>
        <end position="123"/>
    </location>
</feature>
<name>A0A0H2R8Y8_9AGAM</name>
<sequence length="824" mass="93220">MSNEDDSYTFSRGAAPDITTSALRRDFTSHPDLLAASLVDSDETADNLPGPGRNLGRAYDVLGSRLSRFLEEKLKTLKSRDRVKSENSLALRVASDFAAEDATRPLASSRSRNTDSTASNLPGPGRTVGMFFSWLGKKLERQANMYATRKGGGPEALIFRILRLRFLHDRPLLALSIIQDKKEERDAFSPMRGELSSRQSQTTIIKDHLSSFRSSVLSTQLQALDCITALAVSDTYIRSALNECLEHESFLKKYSYYDSLRDSDILLTKSRRAIVSITENHLAYLVNRMKIRGDYFENRAFTVEEFVPQMTRYLRDPDFFFLAVRFLDRFFHTYIALDGGEDVLPLIPKFIAKNSEFVEWSAVDSCIGHVLRGGDEHEHLSELLLWASPAEKDGFVMDDGTMKILTDLGSSFFSNISKLPLVLDWITLNTQIVELISCFRPQPTAIMIGFSLHSAARIAHICCVLLRKLTSSDELNDHLNAIELNNEREDIRCRIQSTVMRSKAATAFCYALHYGHIVKWLRIPTESAKDGMVDGSMMLVRQAPIESFVVGRLMSACSALVSFLESEDESLRDSAAMFLNFLTSIDRFCSFVVSLALTMAKRSTGPSRLLPSENFTLFRVLTGNQFTLYRVRQPSERNLSNFKCLRKEEFSIHMSQRSLRKAIRQRASRQLDEVPPLRSQELNATEDCLLWLKTTHGVPFAAAGYYPISAGEIQTTNQIEYVACVVHPNADICLSTITDGASVLRYIDHEGHERSSTDFYVLALRYEPDYLAAFYPPIPPEVPESDCTGPFFWKEMIVEQMPSRVASRPRQGRRRRKEKQQTVA</sequence>
<organism evidence="2 3">
    <name type="scientific">Schizopora paradoxa</name>
    <dbReference type="NCBI Taxonomy" id="27342"/>
    <lineage>
        <taxon>Eukaryota</taxon>
        <taxon>Fungi</taxon>
        <taxon>Dikarya</taxon>
        <taxon>Basidiomycota</taxon>
        <taxon>Agaricomycotina</taxon>
        <taxon>Agaricomycetes</taxon>
        <taxon>Hymenochaetales</taxon>
        <taxon>Schizoporaceae</taxon>
        <taxon>Schizopora</taxon>
    </lineage>
</organism>
<protein>
    <submittedName>
        <fullName evidence="2">Uncharacterized protein</fullName>
    </submittedName>
</protein>
<dbReference type="OrthoDB" id="3066495at2759"/>
<evidence type="ECO:0000313" key="3">
    <source>
        <dbReference type="Proteomes" id="UP000053477"/>
    </source>
</evidence>
<gene>
    <name evidence="2" type="ORF">SCHPADRAFT_944905</name>
</gene>
<evidence type="ECO:0000313" key="2">
    <source>
        <dbReference type="EMBL" id="KLO07867.1"/>
    </source>
</evidence>
<dbReference type="InParanoid" id="A0A0H2R8Y8"/>
<evidence type="ECO:0000256" key="1">
    <source>
        <dbReference type="SAM" id="MobiDB-lite"/>
    </source>
</evidence>
<dbReference type="Proteomes" id="UP000053477">
    <property type="component" value="Unassembled WGS sequence"/>
</dbReference>
<reference evidence="2 3" key="1">
    <citation type="submission" date="2015-04" db="EMBL/GenBank/DDBJ databases">
        <title>Complete genome sequence of Schizopora paradoxa KUC8140, a cosmopolitan wood degrader in East Asia.</title>
        <authorList>
            <consortium name="DOE Joint Genome Institute"/>
            <person name="Min B."/>
            <person name="Park H."/>
            <person name="Jang Y."/>
            <person name="Kim J.-J."/>
            <person name="Kim K.H."/>
            <person name="Pangilinan J."/>
            <person name="Lipzen A."/>
            <person name="Riley R."/>
            <person name="Grigoriev I.V."/>
            <person name="Spatafora J.W."/>
            <person name="Choi I.-G."/>
        </authorList>
    </citation>
    <scope>NUCLEOTIDE SEQUENCE [LARGE SCALE GENOMIC DNA]</scope>
    <source>
        <strain evidence="2 3">KUC8140</strain>
    </source>
</reference>
<feature type="compositionally biased region" description="Polar residues" evidence="1">
    <location>
        <begin position="106"/>
        <end position="120"/>
    </location>
</feature>
<feature type="region of interest" description="Disordered" evidence="1">
    <location>
        <begin position="803"/>
        <end position="824"/>
    </location>
</feature>
<dbReference type="EMBL" id="KQ086116">
    <property type="protein sequence ID" value="KLO07867.1"/>
    <property type="molecule type" value="Genomic_DNA"/>
</dbReference>